<name>A0AA38S6S3_9PEZI</name>
<protein>
    <submittedName>
        <fullName evidence="1">Uncharacterized protein</fullName>
    </submittedName>
</protein>
<evidence type="ECO:0000313" key="2">
    <source>
        <dbReference type="Proteomes" id="UP001174691"/>
    </source>
</evidence>
<sequence length="163" mass="18797">MAHQSAIYYALQNAKVKTTDNQWFIPITSIDRIVTKSAVRNGLQTSYYLASDVDPLVRKICQASDEKSQFNARGDKLKLDWLKDIDTPCRRIFAILVLIDKATSEIVKPVVEALCDLDLPLYRQGRQWLLSSRHDPSIRYWSATDMSCLHTADWAAEDRKRFF</sequence>
<dbReference type="EMBL" id="JANBVN010000060">
    <property type="protein sequence ID" value="KAJ9151704.1"/>
    <property type="molecule type" value="Genomic_DNA"/>
</dbReference>
<comment type="caution">
    <text evidence="1">The sequence shown here is derived from an EMBL/GenBank/DDBJ whole genome shotgun (WGS) entry which is preliminary data.</text>
</comment>
<gene>
    <name evidence="1" type="ORF">NKR19_g4699</name>
</gene>
<dbReference type="Proteomes" id="UP001174691">
    <property type="component" value="Unassembled WGS sequence"/>
</dbReference>
<keyword evidence="2" id="KW-1185">Reference proteome</keyword>
<accession>A0AA38S6S3</accession>
<reference evidence="1" key="1">
    <citation type="submission" date="2022-07" db="EMBL/GenBank/DDBJ databases">
        <title>Fungi with potential for degradation of polypropylene.</title>
        <authorList>
            <person name="Gostincar C."/>
        </authorList>
    </citation>
    <scope>NUCLEOTIDE SEQUENCE</scope>
    <source>
        <strain evidence="1">EXF-13287</strain>
    </source>
</reference>
<proteinExistence type="predicted"/>
<evidence type="ECO:0000313" key="1">
    <source>
        <dbReference type="EMBL" id="KAJ9151704.1"/>
    </source>
</evidence>
<organism evidence="1 2">
    <name type="scientific">Coniochaeta hoffmannii</name>
    <dbReference type="NCBI Taxonomy" id="91930"/>
    <lineage>
        <taxon>Eukaryota</taxon>
        <taxon>Fungi</taxon>
        <taxon>Dikarya</taxon>
        <taxon>Ascomycota</taxon>
        <taxon>Pezizomycotina</taxon>
        <taxon>Sordariomycetes</taxon>
        <taxon>Sordariomycetidae</taxon>
        <taxon>Coniochaetales</taxon>
        <taxon>Coniochaetaceae</taxon>
        <taxon>Coniochaeta</taxon>
    </lineage>
</organism>
<dbReference type="AlphaFoldDB" id="A0AA38S6S3"/>